<dbReference type="EMBL" id="CP113088">
    <property type="protein sequence ID" value="WAC02058.1"/>
    <property type="molecule type" value="Genomic_DNA"/>
</dbReference>
<dbReference type="Proteomes" id="UP001164705">
    <property type="component" value="Chromosome"/>
</dbReference>
<evidence type="ECO:0000313" key="1">
    <source>
        <dbReference type="EMBL" id="WAC02058.1"/>
    </source>
</evidence>
<reference evidence="1" key="1">
    <citation type="submission" date="2022-11" db="EMBL/GenBank/DDBJ databases">
        <title>Lacinutrix neustonica HL-RS19T sp. nov., isolated from the surface microlayer sample of brackish Lake Shihwa.</title>
        <authorList>
            <person name="Choi J.Y."/>
            <person name="Hwang C.Y."/>
        </authorList>
    </citation>
    <scope>NUCLEOTIDE SEQUENCE</scope>
    <source>
        <strain evidence="1">HL-RS19</strain>
    </source>
</reference>
<keyword evidence="2" id="KW-1185">Reference proteome</keyword>
<dbReference type="RefSeq" id="WP_267676656.1">
    <property type="nucleotide sequence ID" value="NZ_CP113088.1"/>
</dbReference>
<name>A0A9E8SD52_9FLAO</name>
<gene>
    <name evidence="1" type="ORF">N7U66_20040</name>
</gene>
<protein>
    <submittedName>
        <fullName evidence="1">Uncharacterized protein</fullName>
    </submittedName>
</protein>
<sequence>MKQILLPMIGLLLSINAYSQRIDKEKVKVLKIAHITEQLDLTAQEAQAFWPVYNANEDAREKQRAASKFRRPRKY</sequence>
<dbReference type="KEGG" id="lnu:N7U66_20040"/>
<dbReference type="AlphaFoldDB" id="A0A9E8SD52"/>
<organism evidence="1 2">
    <name type="scientific">Lacinutrix neustonica</name>
    <dbReference type="NCBI Taxonomy" id="2980107"/>
    <lineage>
        <taxon>Bacteria</taxon>
        <taxon>Pseudomonadati</taxon>
        <taxon>Bacteroidota</taxon>
        <taxon>Flavobacteriia</taxon>
        <taxon>Flavobacteriales</taxon>
        <taxon>Flavobacteriaceae</taxon>
        <taxon>Lacinutrix</taxon>
    </lineage>
</organism>
<proteinExistence type="predicted"/>
<evidence type="ECO:0000313" key="2">
    <source>
        <dbReference type="Proteomes" id="UP001164705"/>
    </source>
</evidence>
<accession>A0A9E8SD52</accession>